<dbReference type="Proteomes" id="UP001642405">
    <property type="component" value="Unassembled WGS sequence"/>
</dbReference>
<dbReference type="Gene3D" id="3.40.50.720">
    <property type="entry name" value="NAD(P)-binding Rossmann-like Domain"/>
    <property type="match status" value="1"/>
</dbReference>
<dbReference type="InterPro" id="IPR029058">
    <property type="entry name" value="AB_hydrolase_fold"/>
</dbReference>
<dbReference type="InterPro" id="IPR036291">
    <property type="entry name" value="NAD(P)-bd_dom_sf"/>
</dbReference>
<dbReference type="InterPro" id="IPR013094">
    <property type="entry name" value="AB_hydrolase_3"/>
</dbReference>
<dbReference type="SUPFAM" id="SSF53474">
    <property type="entry name" value="alpha/beta-Hydrolases"/>
    <property type="match status" value="1"/>
</dbReference>
<keyword evidence="4" id="KW-1185">Reference proteome</keyword>
<protein>
    <recommendedName>
        <fullName evidence="2">Enoyl reductase (ER) domain-containing protein</fullName>
    </recommendedName>
</protein>
<dbReference type="InterPro" id="IPR045010">
    <property type="entry name" value="MDR_fam"/>
</dbReference>
<evidence type="ECO:0000259" key="2">
    <source>
        <dbReference type="SMART" id="SM00829"/>
    </source>
</evidence>
<dbReference type="Pfam" id="PF07859">
    <property type="entry name" value="Abhydrolase_3"/>
    <property type="match status" value="1"/>
</dbReference>
<dbReference type="Gene3D" id="3.90.180.10">
    <property type="entry name" value="Medium-chain alcohol dehydrogenases, catalytic domain"/>
    <property type="match status" value="1"/>
</dbReference>
<gene>
    <name evidence="3" type="ORF">SCUCBS95973_003019</name>
</gene>
<dbReference type="EMBL" id="CAWUHB010000012">
    <property type="protein sequence ID" value="CAK7217048.1"/>
    <property type="molecule type" value="Genomic_DNA"/>
</dbReference>
<dbReference type="InterPro" id="IPR020843">
    <property type="entry name" value="ER"/>
</dbReference>
<organism evidence="3 4">
    <name type="scientific">Sporothrix curviconia</name>
    <dbReference type="NCBI Taxonomy" id="1260050"/>
    <lineage>
        <taxon>Eukaryota</taxon>
        <taxon>Fungi</taxon>
        <taxon>Dikarya</taxon>
        <taxon>Ascomycota</taxon>
        <taxon>Pezizomycotina</taxon>
        <taxon>Sordariomycetes</taxon>
        <taxon>Sordariomycetidae</taxon>
        <taxon>Ophiostomatales</taxon>
        <taxon>Ophiostomataceae</taxon>
        <taxon>Sporothrix</taxon>
    </lineage>
</organism>
<proteinExistence type="predicted"/>
<dbReference type="CDD" id="cd05288">
    <property type="entry name" value="PGDH"/>
    <property type="match status" value="1"/>
</dbReference>
<dbReference type="SUPFAM" id="SSF50129">
    <property type="entry name" value="GroES-like"/>
    <property type="match status" value="1"/>
</dbReference>
<sequence>MPPSVGDPSTWNDWGTIDPELERILASDAAPAFAKSTDIDAVVSTRALWAPKYKAVADRALEATGGKVTSKEIAIPLRDGNNARALVYQPSDFSEDVLRPLVVLIHGGGFCFGTPEMEGGNCSRVVEAYGCVAISLSYRLAPEHKFPTATDDCWDELKWVVQNASKLGADLSEGFVLGGTSAGGNISIVLSHMARDEKLPPLTGVYMNVPLVMAPEAVPEKYKQYYQSREQNALAPILNKAFMDMYTTAYAPSDKGSFLSSYIWSPINWPGGDKAHVGMPRTYFQICGLDVLRDEGLIYERVLREEYGVSTKVDIYPGLPHILANMVQNKALVFTEVPKGLPVAGQHLQIQNQDDFDVNMAAPVGGFTGQVLYASLDPYLRNRMVTADKERDGFQHIPLNSVISNGLIARVIRADAASGLQSGNVVVGMAPIQEYIAVPQALAAQFQKIQNPYGLDFKHFLGALGMPGMTAYSAFHEVGKPKKGETIFISAASGAVGQLVGQLAKLEGLTVLGSVGSDEKLKLLTDVLGFDGGFNYRTSDPLTELKRLAPGGIDIYFDNVAGEQLDAALMALRDRGRIVACGYASQYSLPPDQQYGIRNTSQVIAKQLTWQGLSVFDPSMGAAYAPKLHIDVGKWLAEGSFHTVMCETKGIDNAPAGLVQLLRGENVGKAYVNFGAPV</sequence>
<dbReference type="Gene3D" id="3.40.50.1820">
    <property type="entry name" value="alpha/beta hydrolase"/>
    <property type="match status" value="1"/>
</dbReference>
<dbReference type="InterPro" id="IPR041694">
    <property type="entry name" value="ADH_N_2"/>
</dbReference>
<dbReference type="Pfam" id="PF16884">
    <property type="entry name" value="ADH_N_2"/>
    <property type="match status" value="1"/>
</dbReference>
<reference evidence="3 4" key="1">
    <citation type="submission" date="2024-01" db="EMBL/GenBank/DDBJ databases">
        <authorList>
            <person name="Allen C."/>
            <person name="Tagirdzhanova G."/>
        </authorList>
    </citation>
    <scope>NUCLEOTIDE SEQUENCE [LARGE SCALE GENOMIC DNA]</scope>
</reference>
<feature type="domain" description="Enoyl reductase (ER)" evidence="2">
    <location>
        <begin position="369"/>
        <end position="672"/>
    </location>
</feature>
<dbReference type="PANTHER" id="PTHR43205:SF7">
    <property type="entry name" value="PROSTAGLANDIN REDUCTASE 1"/>
    <property type="match status" value="1"/>
</dbReference>
<accession>A0ABP0BBT7</accession>
<dbReference type="PANTHER" id="PTHR43205">
    <property type="entry name" value="PROSTAGLANDIN REDUCTASE"/>
    <property type="match status" value="1"/>
</dbReference>
<dbReference type="SMART" id="SM00829">
    <property type="entry name" value="PKS_ER"/>
    <property type="match status" value="1"/>
</dbReference>
<dbReference type="Pfam" id="PF00107">
    <property type="entry name" value="ADH_zinc_N"/>
    <property type="match status" value="1"/>
</dbReference>
<keyword evidence="1" id="KW-0560">Oxidoreductase</keyword>
<comment type="caution">
    <text evidence="3">The sequence shown here is derived from an EMBL/GenBank/DDBJ whole genome shotgun (WGS) entry which is preliminary data.</text>
</comment>
<evidence type="ECO:0000256" key="1">
    <source>
        <dbReference type="ARBA" id="ARBA00023002"/>
    </source>
</evidence>
<name>A0ABP0BBT7_9PEZI</name>
<dbReference type="InterPro" id="IPR011032">
    <property type="entry name" value="GroES-like_sf"/>
</dbReference>
<evidence type="ECO:0000313" key="3">
    <source>
        <dbReference type="EMBL" id="CAK7217048.1"/>
    </source>
</evidence>
<dbReference type="InterPro" id="IPR013149">
    <property type="entry name" value="ADH-like_C"/>
</dbReference>
<dbReference type="SUPFAM" id="SSF51735">
    <property type="entry name" value="NAD(P)-binding Rossmann-fold domains"/>
    <property type="match status" value="1"/>
</dbReference>
<evidence type="ECO:0000313" key="4">
    <source>
        <dbReference type="Proteomes" id="UP001642405"/>
    </source>
</evidence>